<evidence type="ECO:0000313" key="11">
    <source>
        <dbReference type="EMBL" id="GGW60419.1"/>
    </source>
</evidence>
<dbReference type="InterPro" id="IPR000629">
    <property type="entry name" value="RNA-helicase_DEAD-box_CS"/>
</dbReference>
<keyword evidence="3 7" id="KW-0347">Helicase</keyword>
<gene>
    <name evidence="11" type="primary">dbpA</name>
    <name evidence="11" type="ORF">GCM10007158_21730</name>
</gene>
<feature type="domain" description="Helicase C-terminal" evidence="9">
    <location>
        <begin position="256"/>
        <end position="402"/>
    </location>
</feature>
<organism evidence="11 12">
    <name type="scientific">Halomonas johnsoniae</name>
    <dbReference type="NCBI Taxonomy" id="502832"/>
    <lineage>
        <taxon>Bacteria</taxon>
        <taxon>Pseudomonadati</taxon>
        <taxon>Pseudomonadota</taxon>
        <taxon>Gammaproteobacteria</taxon>
        <taxon>Oceanospirillales</taxon>
        <taxon>Halomonadaceae</taxon>
        <taxon>Halomonas</taxon>
    </lineage>
</organism>
<dbReference type="SMART" id="SM00490">
    <property type="entry name" value="HELICc"/>
    <property type="match status" value="1"/>
</dbReference>
<evidence type="ECO:0000259" key="10">
    <source>
        <dbReference type="PROSITE" id="PS51195"/>
    </source>
</evidence>
<dbReference type="InterPro" id="IPR005580">
    <property type="entry name" value="DbpA/CsdA_RNA-bd_dom"/>
</dbReference>
<dbReference type="PANTHER" id="PTHR47959">
    <property type="entry name" value="ATP-DEPENDENT RNA HELICASE RHLE-RELATED"/>
    <property type="match status" value="1"/>
</dbReference>
<dbReference type="Gene3D" id="3.30.70.330">
    <property type="match status" value="1"/>
</dbReference>
<name>A0ABQ2WNL6_9GAMM</name>
<dbReference type="InterPro" id="IPR027417">
    <property type="entry name" value="P-loop_NTPase"/>
</dbReference>
<dbReference type="PROSITE" id="PS00039">
    <property type="entry name" value="DEAD_ATP_HELICASE"/>
    <property type="match status" value="1"/>
</dbReference>
<dbReference type="InterPro" id="IPR001650">
    <property type="entry name" value="Helicase_C-like"/>
</dbReference>
<proteinExistence type="inferred from homology"/>
<dbReference type="Pfam" id="PF00271">
    <property type="entry name" value="Helicase_C"/>
    <property type="match status" value="1"/>
</dbReference>
<dbReference type="PROSITE" id="PS51192">
    <property type="entry name" value="HELICASE_ATP_BIND_1"/>
    <property type="match status" value="1"/>
</dbReference>
<feature type="domain" description="DEAD-box RNA helicase Q" evidence="10">
    <location>
        <begin position="22"/>
        <end position="50"/>
    </location>
</feature>
<protein>
    <submittedName>
        <fullName evidence="11">ATP-dependent RNA helicase</fullName>
    </submittedName>
</protein>
<evidence type="ECO:0000313" key="12">
    <source>
        <dbReference type="Proteomes" id="UP000647585"/>
    </source>
</evidence>
<evidence type="ECO:0000256" key="1">
    <source>
        <dbReference type="ARBA" id="ARBA00022741"/>
    </source>
</evidence>
<feature type="short sequence motif" description="Q motif" evidence="6">
    <location>
        <begin position="22"/>
        <end position="50"/>
    </location>
</feature>
<evidence type="ECO:0000259" key="9">
    <source>
        <dbReference type="PROSITE" id="PS51194"/>
    </source>
</evidence>
<evidence type="ECO:0000256" key="3">
    <source>
        <dbReference type="ARBA" id="ARBA00022806"/>
    </source>
</evidence>
<keyword evidence="12" id="KW-1185">Reference proteome</keyword>
<keyword evidence="2 7" id="KW-0378">Hydrolase</keyword>
<dbReference type="Pfam" id="PF03880">
    <property type="entry name" value="DbpA"/>
    <property type="match status" value="1"/>
</dbReference>
<comment type="caution">
    <text evidence="11">The sequence shown here is derived from an EMBL/GenBank/DDBJ whole genome shotgun (WGS) entry which is preliminary data.</text>
</comment>
<dbReference type="CDD" id="cd00268">
    <property type="entry name" value="DEADc"/>
    <property type="match status" value="1"/>
</dbReference>
<dbReference type="Proteomes" id="UP000647585">
    <property type="component" value="Unassembled WGS sequence"/>
</dbReference>
<comment type="similarity">
    <text evidence="5 7">Belongs to the DEAD box helicase family.</text>
</comment>
<sequence length="483" mass="52031">MVLHIIESLGLMPLQEFLVSDTSFASLALSPALLATLDSLGYHQMTPVQAQSLPPMLAGRDVMAQAKTGSGKTAAFGLALLSQLRVEAFSVQGLVLCPTRELADQVAEELRRLARGMANVKVLTLCGGAAFGPQLASLEHGAHIVVGTPGRIDEHLRRGSLTLGSLTTLVLDEADRMLDMGFQATIDDIIADTPADRQTLLFSATFPDEQSTEGLAIMTRGVMRDPVSVKVEETHDATTIEQHFYAVTNDDARFAALKQLLLATRPTTSVVFCNTKRETQAVADSLVDAGFSAVALHGDLEQKDRDRLLVLFANQSASILVATDVAARGLDIAQLDAVFNYQIARELEVHVHRVGRTGRAGASGIACTLVTPQEQYRLERLAELLGEPLTPEPLPRASDSTPFEPPMATLQLAGGKKDKLRPGDILGALTSEGGLRGDQVGKIKVLARSAYVAVERGAVQRAQAKLERDKLKGRAFRVRRIRH</sequence>
<reference evidence="12" key="1">
    <citation type="journal article" date="2019" name="Int. J. Syst. Evol. Microbiol.">
        <title>The Global Catalogue of Microorganisms (GCM) 10K type strain sequencing project: providing services to taxonomists for standard genome sequencing and annotation.</title>
        <authorList>
            <consortium name="The Broad Institute Genomics Platform"/>
            <consortium name="The Broad Institute Genome Sequencing Center for Infectious Disease"/>
            <person name="Wu L."/>
            <person name="Ma J."/>
        </authorList>
    </citation>
    <scope>NUCLEOTIDE SEQUENCE [LARGE SCALE GENOMIC DNA]</scope>
    <source>
        <strain evidence="12">KCTC 22157</strain>
    </source>
</reference>
<evidence type="ECO:0000256" key="6">
    <source>
        <dbReference type="PROSITE-ProRule" id="PRU00552"/>
    </source>
</evidence>
<feature type="domain" description="Helicase ATP-binding" evidence="8">
    <location>
        <begin position="53"/>
        <end position="224"/>
    </location>
</feature>
<dbReference type="PANTHER" id="PTHR47959:SF1">
    <property type="entry name" value="ATP-DEPENDENT RNA HELICASE DBPA"/>
    <property type="match status" value="1"/>
</dbReference>
<dbReference type="GO" id="GO:0004386">
    <property type="term" value="F:helicase activity"/>
    <property type="evidence" value="ECO:0007669"/>
    <property type="project" value="UniProtKB-KW"/>
</dbReference>
<dbReference type="NCBIfam" id="NF008744">
    <property type="entry name" value="PRK11776.1"/>
    <property type="match status" value="1"/>
</dbReference>
<dbReference type="PROSITE" id="PS51194">
    <property type="entry name" value="HELICASE_CTER"/>
    <property type="match status" value="1"/>
</dbReference>
<dbReference type="InterPro" id="IPR050079">
    <property type="entry name" value="DEAD_box_RNA_helicase"/>
</dbReference>
<dbReference type="CDD" id="cd18787">
    <property type="entry name" value="SF2_C_DEAD"/>
    <property type="match status" value="1"/>
</dbReference>
<evidence type="ECO:0000256" key="7">
    <source>
        <dbReference type="RuleBase" id="RU000492"/>
    </source>
</evidence>
<dbReference type="InterPro" id="IPR044742">
    <property type="entry name" value="DEAD/DEAH_RhlB"/>
</dbReference>
<dbReference type="Pfam" id="PF00270">
    <property type="entry name" value="DEAD"/>
    <property type="match status" value="1"/>
</dbReference>
<evidence type="ECO:0000259" key="8">
    <source>
        <dbReference type="PROSITE" id="PS51192"/>
    </source>
</evidence>
<evidence type="ECO:0000256" key="2">
    <source>
        <dbReference type="ARBA" id="ARBA00022801"/>
    </source>
</evidence>
<evidence type="ECO:0000256" key="4">
    <source>
        <dbReference type="ARBA" id="ARBA00022840"/>
    </source>
</evidence>
<dbReference type="SMART" id="SM00487">
    <property type="entry name" value="DEXDc"/>
    <property type="match status" value="1"/>
</dbReference>
<keyword evidence="1 7" id="KW-0547">Nucleotide-binding</keyword>
<evidence type="ECO:0000256" key="5">
    <source>
        <dbReference type="ARBA" id="ARBA00038437"/>
    </source>
</evidence>
<dbReference type="PROSITE" id="PS51195">
    <property type="entry name" value="Q_MOTIF"/>
    <property type="match status" value="1"/>
</dbReference>
<dbReference type="InterPro" id="IPR014001">
    <property type="entry name" value="Helicase_ATP-bd"/>
</dbReference>
<keyword evidence="4 7" id="KW-0067">ATP-binding</keyword>
<dbReference type="InterPro" id="IPR011545">
    <property type="entry name" value="DEAD/DEAH_box_helicase_dom"/>
</dbReference>
<dbReference type="InterPro" id="IPR014014">
    <property type="entry name" value="RNA_helicase_DEAD_Q_motif"/>
</dbReference>
<dbReference type="EMBL" id="BMXO01000010">
    <property type="protein sequence ID" value="GGW60419.1"/>
    <property type="molecule type" value="Genomic_DNA"/>
</dbReference>
<dbReference type="Gene3D" id="3.40.50.300">
    <property type="entry name" value="P-loop containing nucleotide triphosphate hydrolases"/>
    <property type="match status" value="2"/>
</dbReference>
<dbReference type="SUPFAM" id="SSF52540">
    <property type="entry name" value="P-loop containing nucleoside triphosphate hydrolases"/>
    <property type="match status" value="1"/>
</dbReference>
<dbReference type="InterPro" id="IPR012677">
    <property type="entry name" value="Nucleotide-bd_a/b_plait_sf"/>
</dbReference>
<accession>A0ABQ2WNL6</accession>